<gene>
    <name evidence="3" type="ORF">G7K_3502-t1</name>
</gene>
<feature type="compositionally biased region" description="Polar residues" evidence="1">
    <location>
        <begin position="261"/>
        <end position="280"/>
    </location>
</feature>
<dbReference type="EMBL" id="BACD03000022">
    <property type="protein sequence ID" value="GAO49351.1"/>
    <property type="molecule type" value="Genomic_DNA"/>
</dbReference>
<reference evidence="3 4" key="3">
    <citation type="journal article" date="2015" name="Genome Announc.">
        <title>Draft Genome Sequence of the Archiascomycetous Yeast Saitoella complicata.</title>
        <authorList>
            <person name="Yamauchi K."/>
            <person name="Kondo S."/>
            <person name="Hamamoto M."/>
            <person name="Takahashi Y."/>
            <person name="Ogura Y."/>
            <person name="Hayashi T."/>
            <person name="Nishida H."/>
        </authorList>
    </citation>
    <scope>NUCLEOTIDE SEQUENCE [LARGE SCALE GENOMIC DNA]</scope>
    <source>
        <strain evidence="3 4">NRRL Y-17804</strain>
    </source>
</reference>
<sequence>MPQSQRERSVPAVDEETEKQIIALKETLAARSDASDSDSSVGAATHNRGRKLKRKARFVHKGKLNLPYGLQTDREVVEYANKKRAIIRRRDVPTFKSTRKPTDSDDEEDDDQTEGASDTDPYAAVDLNALLRPIAHPSDLLRHPSYQNTFQRSTLPLLATQALDAISTEHRHTICLSRLLTAFLGDDPTWVLMEKQAKALRAQNEEEQVDEEADEEEEGEQSSSVPSGPANSHDVSDFPDGETIQPFSETESEPATEPATQLPTAPPTNESSSVQNNDSLPESIESVNGVVNANAEPAAAAVVEEQPATENVDAAAEVEKEQTDAAAPPAGEEHVDAPAEPSVENPAEQPAEGVVEAEVTGEGDATMGETSFNGTEYDADADADVDQEVNGADEEMNNDDDEDDEDEPTAPARRTTRQATLATLSAHLHSHSHLADDPLFTSGGVDRDLGMDHTAAEETRRLVQAALERSEEFLRCLGAVRNGLNRAERLRGKVLGIARGDDGEQDVV</sequence>
<feature type="compositionally biased region" description="Acidic residues" evidence="1">
    <location>
        <begin position="104"/>
        <end position="113"/>
    </location>
</feature>
<feature type="compositionally biased region" description="Low complexity" evidence="1">
    <location>
        <begin position="287"/>
        <end position="305"/>
    </location>
</feature>
<feature type="region of interest" description="Disordered" evidence="1">
    <location>
        <begin position="201"/>
        <end position="419"/>
    </location>
</feature>
<keyword evidence="4" id="KW-1185">Reference proteome</keyword>
<dbReference type="InterPro" id="IPR039602">
    <property type="entry name" value="Rxt2"/>
</dbReference>
<dbReference type="OrthoDB" id="2405722at2759"/>
<organism evidence="3 4">
    <name type="scientific">Saitoella complicata (strain BCRC 22490 / CBS 7301 / JCM 7358 / NBRC 10748 / NRRL Y-17804)</name>
    <dbReference type="NCBI Taxonomy" id="698492"/>
    <lineage>
        <taxon>Eukaryota</taxon>
        <taxon>Fungi</taxon>
        <taxon>Dikarya</taxon>
        <taxon>Ascomycota</taxon>
        <taxon>Taphrinomycotina</taxon>
        <taxon>Taphrinomycotina incertae sedis</taxon>
        <taxon>Saitoella</taxon>
    </lineage>
</organism>
<dbReference type="STRING" id="698492.A0A0E9NI26"/>
<dbReference type="Pfam" id="PF08595">
    <property type="entry name" value="RXT2_N"/>
    <property type="match status" value="1"/>
</dbReference>
<evidence type="ECO:0000313" key="3">
    <source>
        <dbReference type="EMBL" id="GAO49351.1"/>
    </source>
</evidence>
<evidence type="ECO:0000313" key="4">
    <source>
        <dbReference type="Proteomes" id="UP000033140"/>
    </source>
</evidence>
<proteinExistence type="predicted"/>
<dbReference type="InterPro" id="IPR013904">
    <property type="entry name" value="RXT2_N"/>
</dbReference>
<dbReference type="PANTHER" id="PTHR28232">
    <property type="entry name" value="TRANSCRIPTIONAL REGULATORY PROTEIN RXT2"/>
    <property type="match status" value="1"/>
</dbReference>
<dbReference type="RefSeq" id="XP_019027118.1">
    <property type="nucleotide sequence ID" value="XM_019167119.1"/>
</dbReference>
<reference evidence="3 4" key="2">
    <citation type="journal article" date="2014" name="J. Gen. Appl. Microbiol.">
        <title>The early diverging ascomycetous budding yeast Saitoella complicata has three histone deacetylases belonging to the Clr6, Hos2, and Rpd3 lineages.</title>
        <authorList>
            <person name="Nishida H."/>
            <person name="Matsumoto T."/>
            <person name="Kondo S."/>
            <person name="Hamamoto M."/>
            <person name="Yoshikawa H."/>
        </authorList>
    </citation>
    <scope>NUCLEOTIDE SEQUENCE [LARGE SCALE GENOMIC DNA]</scope>
    <source>
        <strain evidence="3 4">NRRL Y-17804</strain>
    </source>
</reference>
<feature type="region of interest" description="Disordered" evidence="1">
    <location>
        <begin position="92"/>
        <end position="122"/>
    </location>
</feature>
<comment type="caution">
    <text evidence="3">The sequence shown here is derived from an EMBL/GenBank/DDBJ whole genome shotgun (WGS) entry which is preliminary data.</text>
</comment>
<feature type="compositionally biased region" description="Low complexity" evidence="1">
    <location>
        <begin position="29"/>
        <end position="44"/>
    </location>
</feature>
<dbReference type="Proteomes" id="UP000033140">
    <property type="component" value="Unassembled WGS sequence"/>
</dbReference>
<feature type="compositionally biased region" description="Low complexity" evidence="1">
    <location>
        <begin position="409"/>
        <end position="419"/>
    </location>
</feature>
<evidence type="ECO:0000259" key="2">
    <source>
        <dbReference type="Pfam" id="PF08595"/>
    </source>
</evidence>
<dbReference type="GO" id="GO:0033698">
    <property type="term" value="C:Rpd3L complex"/>
    <property type="evidence" value="ECO:0007669"/>
    <property type="project" value="TreeGrafter"/>
</dbReference>
<feature type="compositionally biased region" description="Low complexity" evidence="1">
    <location>
        <begin position="351"/>
        <end position="365"/>
    </location>
</feature>
<protein>
    <recommendedName>
        <fullName evidence="2">Transcriptional regulatory protein RXT2 N-terminal domain-containing protein</fullName>
    </recommendedName>
</protein>
<accession>A0A0E9NI26</accession>
<feature type="region of interest" description="Disordered" evidence="1">
    <location>
        <begin position="29"/>
        <end position="55"/>
    </location>
</feature>
<dbReference type="GO" id="GO:0005829">
    <property type="term" value="C:cytosol"/>
    <property type="evidence" value="ECO:0007669"/>
    <property type="project" value="TreeGrafter"/>
</dbReference>
<dbReference type="PANTHER" id="PTHR28232:SF1">
    <property type="entry name" value="TRANSCRIPTIONAL REGULATORY PROTEIN RXT2"/>
    <property type="match status" value="1"/>
</dbReference>
<name>A0A0E9NI26_SAICN</name>
<dbReference type="AlphaFoldDB" id="A0A0E9NI26"/>
<feature type="compositionally biased region" description="Acidic residues" evidence="1">
    <location>
        <begin position="205"/>
        <end position="220"/>
    </location>
</feature>
<feature type="domain" description="Transcriptional regulatory protein RXT2 N-terminal" evidence="2">
    <location>
        <begin position="47"/>
        <end position="186"/>
    </location>
</feature>
<evidence type="ECO:0000256" key="1">
    <source>
        <dbReference type="SAM" id="MobiDB-lite"/>
    </source>
</evidence>
<reference evidence="3 4" key="1">
    <citation type="journal article" date="2011" name="J. Gen. Appl. Microbiol.">
        <title>Draft genome sequencing of the enigmatic yeast Saitoella complicata.</title>
        <authorList>
            <person name="Nishida H."/>
            <person name="Hamamoto M."/>
            <person name="Sugiyama J."/>
        </authorList>
    </citation>
    <scope>NUCLEOTIDE SEQUENCE [LARGE SCALE GENOMIC DNA]</scope>
    <source>
        <strain evidence="3 4">NRRL Y-17804</strain>
    </source>
</reference>
<feature type="compositionally biased region" description="Acidic residues" evidence="1">
    <location>
        <begin position="377"/>
        <end position="408"/>
    </location>
</feature>